<evidence type="ECO:0000256" key="4">
    <source>
        <dbReference type="ARBA" id="ARBA00022692"/>
    </source>
</evidence>
<evidence type="ECO:0000256" key="9">
    <source>
        <dbReference type="RuleBase" id="RU362011"/>
    </source>
</evidence>
<feature type="transmembrane region" description="Helical" evidence="9">
    <location>
        <begin position="379"/>
        <end position="406"/>
    </location>
</feature>
<keyword evidence="5 9" id="KW-0460">Magnesium</keyword>
<evidence type="ECO:0000259" key="10">
    <source>
        <dbReference type="PROSITE" id="PS51371"/>
    </source>
</evidence>
<keyword evidence="4 9" id="KW-0812">Transmembrane</keyword>
<evidence type="ECO:0000256" key="3">
    <source>
        <dbReference type="ARBA" id="ARBA00022448"/>
    </source>
</evidence>
<feature type="transmembrane region" description="Helical" evidence="9">
    <location>
        <begin position="418"/>
        <end position="442"/>
    </location>
</feature>
<evidence type="ECO:0000256" key="1">
    <source>
        <dbReference type="ARBA" id="ARBA00004141"/>
    </source>
</evidence>
<dbReference type="Gene3D" id="1.25.60.10">
    <property type="entry name" value="MgtE N-terminal domain-like"/>
    <property type="match status" value="1"/>
</dbReference>
<keyword evidence="7 9" id="KW-0472">Membrane</keyword>
<dbReference type="PANTHER" id="PTHR43773">
    <property type="entry name" value="MAGNESIUM TRANSPORTER MGTE"/>
    <property type="match status" value="1"/>
</dbReference>
<dbReference type="RefSeq" id="WP_120169515.1">
    <property type="nucleotide sequence ID" value="NZ_MCIB01000022.1"/>
</dbReference>
<feature type="domain" description="CBS" evidence="10">
    <location>
        <begin position="195"/>
        <end position="251"/>
    </location>
</feature>
<keyword evidence="8" id="KW-0129">CBS domain</keyword>
<comment type="subcellular location">
    <subcellularLocation>
        <location evidence="9">Cell membrane</location>
        <topology evidence="9">Multi-pass membrane protein</topology>
    </subcellularLocation>
    <subcellularLocation>
        <location evidence="1">Membrane</location>
        <topology evidence="1">Multi-pass membrane protein</topology>
    </subcellularLocation>
</comment>
<dbReference type="InterPro" id="IPR006667">
    <property type="entry name" value="SLC41_membr_dom"/>
</dbReference>
<dbReference type="Pfam" id="PF01769">
    <property type="entry name" value="MgtE"/>
    <property type="match status" value="1"/>
</dbReference>
<dbReference type="CDD" id="cd04606">
    <property type="entry name" value="CBS_pair_Mg_transporter"/>
    <property type="match status" value="1"/>
</dbReference>
<feature type="transmembrane region" description="Helical" evidence="9">
    <location>
        <begin position="353"/>
        <end position="373"/>
    </location>
</feature>
<dbReference type="InterPro" id="IPR006669">
    <property type="entry name" value="MgtE_transporter"/>
</dbReference>
<comment type="function">
    <text evidence="9">Acts as a magnesium transporter.</text>
</comment>
<dbReference type="GO" id="GO:0015095">
    <property type="term" value="F:magnesium ion transmembrane transporter activity"/>
    <property type="evidence" value="ECO:0007669"/>
    <property type="project" value="UniProtKB-UniRule"/>
</dbReference>
<keyword evidence="9" id="KW-1003">Cell membrane</keyword>
<dbReference type="NCBIfam" id="TIGR00400">
    <property type="entry name" value="mgtE"/>
    <property type="match status" value="1"/>
</dbReference>
<feature type="transmembrane region" description="Helical" evidence="9">
    <location>
        <begin position="279"/>
        <end position="296"/>
    </location>
</feature>
<dbReference type="Gene3D" id="3.10.580.10">
    <property type="entry name" value="CBS-domain"/>
    <property type="match status" value="1"/>
</dbReference>
<dbReference type="SUPFAM" id="SSF54631">
    <property type="entry name" value="CBS-domain pair"/>
    <property type="match status" value="1"/>
</dbReference>
<dbReference type="InterPro" id="IPR038076">
    <property type="entry name" value="MgtE_N_sf"/>
</dbReference>
<name>A0A419T178_9FIRM</name>
<comment type="similarity">
    <text evidence="2 9">Belongs to the SLC41A transporter family.</text>
</comment>
<sequence>MNRRVVELIEDKKYREAKEEVKKLIPADVPELLEELDQNSYLILFRMLPKDTAAEAFSHLNQEQRWYIINSITEKELKIILDELFFDDMIDLLEEMPANMVKNILKNTKEEERKLINQFLNYPEDSAGSLMTIEYVDLKKEMTVKEALEYIKKTGLTKETVYTCYVTDANRKLEGIVSLRKLVTSDENLTVEEIMDREVIYGHTHDDQETIAHLFKKYDFMAIPVVDKEGRLTGIITIDDIVDVIEQENTEDFQKIAAMAPSEEEYLGTGVLTLAKHRLTWLLVLMISATFTGNIIERYDSILQSVVILAAFIPMLMGTAGNAGAQSSVLIIRGLALGNIKIKDIFKVIWKELRVSSLVGLILAFVNLLRVYYLENVEFKIALTVSLTLFTTIVAAKIFGCILPIIAKKLKLDPAIMASPLITTIVDALTLIVYFTLASFIIGL</sequence>
<dbReference type="GO" id="GO:0046872">
    <property type="term" value="F:metal ion binding"/>
    <property type="evidence" value="ECO:0007669"/>
    <property type="project" value="UniProtKB-KW"/>
</dbReference>
<keyword evidence="9" id="KW-0479">Metal-binding</keyword>
<evidence type="ECO:0000256" key="5">
    <source>
        <dbReference type="ARBA" id="ARBA00022842"/>
    </source>
</evidence>
<dbReference type="Pfam" id="PF03448">
    <property type="entry name" value="MgtE_N"/>
    <property type="match status" value="1"/>
</dbReference>
<evidence type="ECO:0000256" key="6">
    <source>
        <dbReference type="ARBA" id="ARBA00022989"/>
    </source>
</evidence>
<dbReference type="SUPFAM" id="SSF161093">
    <property type="entry name" value="MgtE membrane domain-like"/>
    <property type="match status" value="1"/>
</dbReference>
<reference evidence="11 12" key="1">
    <citation type="submission" date="2016-08" db="EMBL/GenBank/DDBJ databases">
        <title>Novel Firmicutes and Novel Genomes.</title>
        <authorList>
            <person name="Poppleton D.I."/>
            <person name="Gribaldo S."/>
        </authorList>
    </citation>
    <scope>NUCLEOTIDE SEQUENCE [LARGE SCALE GENOMIC DNA]</scope>
    <source>
        <strain evidence="11 12">CTT3</strain>
    </source>
</reference>
<comment type="caution">
    <text evidence="11">The sequence shown here is derived from an EMBL/GenBank/DDBJ whole genome shotgun (WGS) entry which is preliminary data.</text>
</comment>
<evidence type="ECO:0000313" key="12">
    <source>
        <dbReference type="Proteomes" id="UP000284177"/>
    </source>
</evidence>
<dbReference type="PROSITE" id="PS51371">
    <property type="entry name" value="CBS"/>
    <property type="match status" value="1"/>
</dbReference>
<evidence type="ECO:0000256" key="7">
    <source>
        <dbReference type="ARBA" id="ARBA00023136"/>
    </source>
</evidence>
<dbReference type="InterPro" id="IPR000644">
    <property type="entry name" value="CBS_dom"/>
</dbReference>
<accession>A0A419T178</accession>
<proteinExistence type="inferred from homology"/>
<organism evidence="11 12">
    <name type="scientific">Thermohalobacter berrensis</name>
    <dbReference type="NCBI Taxonomy" id="99594"/>
    <lineage>
        <taxon>Bacteria</taxon>
        <taxon>Bacillati</taxon>
        <taxon>Bacillota</taxon>
        <taxon>Tissierellia</taxon>
        <taxon>Tissierellales</taxon>
        <taxon>Thermohalobacteraceae</taxon>
        <taxon>Thermohalobacter</taxon>
    </lineage>
</organism>
<dbReference type="SMART" id="SM00924">
    <property type="entry name" value="MgtE_N"/>
    <property type="match status" value="1"/>
</dbReference>
<dbReference type="EMBL" id="MCIB01000022">
    <property type="protein sequence ID" value="RKD31330.1"/>
    <property type="molecule type" value="Genomic_DNA"/>
</dbReference>
<gene>
    <name evidence="11" type="ORF">BET03_12925</name>
</gene>
<feature type="transmembrane region" description="Helical" evidence="9">
    <location>
        <begin position="302"/>
        <end position="332"/>
    </location>
</feature>
<dbReference type="PANTHER" id="PTHR43773:SF1">
    <property type="entry name" value="MAGNESIUM TRANSPORTER MGTE"/>
    <property type="match status" value="1"/>
</dbReference>
<dbReference type="OrthoDB" id="9790355at2"/>
<dbReference type="GO" id="GO:0005886">
    <property type="term" value="C:plasma membrane"/>
    <property type="evidence" value="ECO:0007669"/>
    <property type="project" value="UniProtKB-SubCell"/>
</dbReference>
<protein>
    <recommendedName>
        <fullName evidence="9">Magnesium transporter MgtE</fullName>
    </recommendedName>
</protein>
<dbReference type="Gene3D" id="1.10.357.20">
    <property type="entry name" value="SLC41 divalent cation transporters, integral membrane domain"/>
    <property type="match status" value="1"/>
</dbReference>
<dbReference type="Pfam" id="PF00571">
    <property type="entry name" value="CBS"/>
    <property type="match status" value="2"/>
</dbReference>
<evidence type="ECO:0000256" key="2">
    <source>
        <dbReference type="ARBA" id="ARBA00009749"/>
    </source>
</evidence>
<evidence type="ECO:0000256" key="8">
    <source>
        <dbReference type="PROSITE-ProRule" id="PRU00703"/>
    </source>
</evidence>
<dbReference type="Proteomes" id="UP000284177">
    <property type="component" value="Unassembled WGS sequence"/>
</dbReference>
<dbReference type="SUPFAM" id="SSF158791">
    <property type="entry name" value="MgtE N-terminal domain-like"/>
    <property type="match status" value="1"/>
</dbReference>
<dbReference type="InterPro" id="IPR006668">
    <property type="entry name" value="Mg_transptr_MgtE_intracell_dom"/>
</dbReference>
<dbReference type="InterPro" id="IPR036739">
    <property type="entry name" value="SLC41_membr_dom_sf"/>
</dbReference>
<evidence type="ECO:0000313" key="11">
    <source>
        <dbReference type="EMBL" id="RKD31330.1"/>
    </source>
</evidence>
<keyword evidence="6 9" id="KW-1133">Transmembrane helix</keyword>
<comment type="subunit">
    <text evidence="9">Homodimer.</text>
</comment>
<keyword evidence="3 9" id="KW-0813">Transport</keyword>
<dbReference type="SMART" id="SM00116">
    <property type="entry name" value="CBS"/>
    <property type="match status" value="1"/>
</dbReference>
<dbReference type="InterPro" id="IPR046342">
    <property type="entry name" value="CBS_dom_sf"/>
</dbReference>
<keyword evidence="12" id="KW-1185">Reference proteome</keyword>
<dbReference type="AlphaFoldDB" id="A0A419T178"/>